<name>A0ACC2KZZ1_PERAE</name>
<evidence type="ECO:0000313" key="2">
    <source>
        <dbReference type="Proteomes" id="UP001234297"/>
    </source>
</evidence>
<sequence length="121" mass="13446">MMAIRRLHDGGYQNLGWLAGGFNRSTDDDFPDAEGSTKLQYATVGGSMQSPPLVFENCYSLGPSDRWHPKRPSLLLRSEGFVLLDVQPVWEREKARVEGFLNVALFAEDTAMGPVVVCQTQ</sequence>
<evidence type="ECO:0000313" key="1">
    <source>
        <dbReference type="EMBL" id="KAJ8626369.1"/>
    </source>
</evidence>
<keyword evidence="2" id="KW-1185">Reference proteome</keyword>
<accession>A0ACC2KZZ1</accession>
<proteinExistence type="predicted"/>
<protein>
    <submittedName>
        <fullName evidence="1">Uncharacterized protein</fullName>
    </submittedName>
</protein>
<gene>
    <name evidence="1" type="ORF">MRB53_019676</name>
</gene>
<dbReference type="EMBL" id="CM056814">
    <property type="protein sequence ID" value="KAJ8626369.1"/>
    <property type="molecule type" value="Genomic_DNA"/>
</dbReference>
<reference evidence="1 2" key="1">
    <citation type="journal article" date="2022" name="Hortic Res">
        <title>A haplotype resolved chromosomal level avocado genome allows analysis of novel avocado genes.</title>
        <authorList>
            <person name="Nath O."/>
            <person name="Fletcher S.J."/>
            <person name="Hayward A."/>
            <person name="Shaw L.M."/>
            <person name="Masouleh A.K."/>
            <person name="Furtado A."/>
            <person name="Henry R.J."/>
            <person name="Mitter N."/>
        </authorList>
    </citation>
    <scope>NUCLEOTIDE SEQUENCE [LARGE SCALE GENOMIC DNA]</scope>
    <source>
        <strain evidence="2">cv. Hass</strain>
    </source>
</reference>
<organism evidence="1 2">
    <name type="scientific">Persea americana</name>
    <name type="common">Avocado</name>
    <dbReference type="NCBI Taxonomy" id="3435"/>
    <lineage>
        <taxon>Eukaryota</taxon>
        <taxon>Viridiplantae</taxon>
        <taxon>Streptophyta</taxon>
        <taxon>Embryophyta</taxon>
        <taxon>Tracheophyta</taxon>
        <taxon>Spermatophyta</taxon>
        <taxon>Magnoliopsida</taxon>
        <taxon>Magnoliidae</taxon>
        <taxon>Laurales</taxon>
        <taxon>Lauraceae</taxon>
        <taxon>Persea</taxon>
    </lineage>
</organism>
<comment type="caution">
    <text evidence="1">The sequence shown here is derived from an EMBL/GenBank/DDBJ whole genome shotgun (WGS) entry which is preliminary data.</text>
</comment>
<dbReference type="Proteomes" id="UP001234297">
    <property type="component" value="Chromosome 6"/>
</dbReference>